<evidence type="ECO:0000313" key="8">
    <source>
        <dbReference type="EMBL" id="AVD70316.1"/>
    </source>
</evidence>
<keyword evidence="6" id="KW-0963">Cytoplasm</keyword>
<dbReference type="HAMAP" id="MF_01007">
    <property type="entry name" value="16SrRNA_methyltr_H"/>
    <property type="match status" value="1"/>
</dbReference>
<evidence type="ECO:0000256" key="2">
    <source>
        <dbReference type="ARBA" id="ARBA00022552"/>
    </source>
</evidence>
<dbReference type="InterPro" id="IPR023397">
    <property type="entry name" value="SAM-dep_MeTrfase_MraW_recog"/>
</dbReference>
<dbReference type="PANTHER" id="PTHR11265:SF0">
    <property type="entry name" value="12S RRNA N4-METHYLCYTIDINE METHYLTRANSFERASE"/>
    <property type="match status" value="1"/>
</dbReference>
<dbReference type="GO" id="GO:0070475">
    <property type="term" value="P:rRNA base methylation"/>
    <property type="evidence" value="ECO:0007669"/>
    <property type="project" value="UniProtKB-UniRule"/>
</dbReference>
<comment type="catalytic activity">
    <reaction evidence="6">
        <text>cytidine(1402) in 16S rRNA + S-adenosyl-L-methionine = N(4)-methylcytidine(1402) in 16S rRNA + S-adenosyl-L-homocysteine + H(+)</text>
        <dbReference type="Rhea" id="RHEA:42928"/>
        <dbReference type="Rhea" id="RHEA-COMP:10286"/>
        <dbReference type="Rhea" id="RHEA-COMP:10287"/>
        <dbReference type="ChEBI" id="CHEBI:15378"/>
        <dbReference type="ChEBI" id="CHEBI:57856"/>
        <dbReference type="ChEBI" id="CHEBI:59789"/>
        <dbReference type="ChEBI" id="CHEBI:74506"/>
        <dbReference type="ChEBI" id="CHEBI:82748"/>
        <dbReference type="EC" id="2.1.1.199"/>
    </reaction>
</comment>
<comment type="function">
    <text evidence="6">Specifically methylates the N4 position of cytidine in position 1402 (C1402) of 16S rRNA.</text>
</comment>
<dbReference type="SUPFAM" id="SSF81799">
    <property type="entry name" value="Putative methyltransferase TM0872, insert domain"/>
    <property type="match status" value="1"/>
</dbReference>
<dbReference type="InterPro" id="IPR029063">
    <property type="entry name" value="SAM-dependent_MTases_sf"/>
</dbReference>
<dbReference type="Gene3D" id="1.10.150.170">
    <property type="entry name" value="Putative methyltransferase TM0872, insert domain"/>
    <property type="match status" value="1"/>
</dbReference>
<evidence type="ECO:0000256" key="4">
    <source>
        <dbReference type="ARBA" id="ARBA00022679"/>
    </source>
</evidence>
<comment type="similarity">
    <text evidence="1 6">Belongs to the methyltransferase superfamily. RsmH family.</text>
</comment>
<sequence>MTEAAMARHVPVLLQEVLDWLRPAAGRVYVDATLGLGGHSRAMLAASVPDGRVIGFEWDRQAVAIAGERLASFGERIQIVPASYTEMPAVLHHLGIQAADGLLADLGLSSLQLDLAERGFCFHSDAPLDMRMDRKRPLNAAQLLAEASESQLADLLYYYGEERQARRIARHLVRARELQAITTTKQLAALVAQAVPRRYHPKRVHVATQTFQALRIAVNGELDNVRALLTLAPQVLKPGGRMAIIAFHSLEDRLVKRAMEQDPRLQPLCKKPVTPGPEELAANPRSRSARMRIARRLE</sequence>
<name>A0A2L1GL00_9BACT</name>
<keyword evidence="4 6" id="KW-0808">Transferase</keyword>
<feature type="region of interest" description="Disordered" evidence="7">
    <location>
        <begin position="271"/>
        <end position="298"/>
    </location>
</feature>
<keyword evidence="9" id="KW-1185">Reference proteome</keyword>
<dbReference type="InterPro" id="IPR002903">
    <property type="entry name" value="RsmH"/>
</dbReference>
<feature type="binding site" evidence="6">
    <location>
        <position position="84"/>
    </location>
    <ligand>
        <name>S-adenosyl-L-methionine</name>
        <dbReference type="ChEBI" id="CHEBI:59789"/>
    </ligand>
</feature>
<gene>
    <name evidence="6" type="primary">rsmH</name>
    <name evidence="8" type="ORF">CAY53_01450</name>
</gene>
<keyword evidence="2 6" id="KW-0698">rRNA processing</keyword>
<dbReference type="GO" id="GO:0005737">
    <property type="term" value="C:cytoplasm"/>
    <property type="evidence" value="ECO:0007669"/>
    <property type="project" value="UniProtKB-SubCell"/>
</dbReference>
<comment type="subcellular location">
    <subcellularLocation>
        <location evidence="6">Cytoplasm</location>
    </subcellularLocation>
</comment>
<proteinExistence type="inferred from homology"/>
<evidence type="ECO:0000256" key="7">
    <source>
        <dbReference type="SAM" id="MobiDB-lite"/>
    </source>
</evidence>
<feature type="binding site" evidence="6">
    <location>
        <begin position="37"/>
        <end position="39"/>
    </location>
    <ligand>
        <name>S-adenosyl-L-methionine</name>
        <dbReference type="ChEBI" id="CHEBI:59789"/>
    </ligand>
</feature>
<dbReference type="AlphaFoldDB" id="A0A2L1GL00"/>
<dbReference type="PANTHER" id="PTHR11265">
    <property type="entry name" value="S-ADENOSYL-METHYLTRANSFERASE MRAW"/>
    <property type="match status" value="1"/>
</dbReference>
<feature type="binding site" evidence="6">
    <location>
        <position position="57"/>
    </location>
    <ligand>
        <name>S-adenosyl-L-methionine</name>
        <dbReference type="ChEBI" id="CHEBI:59789"/>
    </ligand>
</feature>
<feature type="binding site" evidence="6">
    <location>
        <position position="112"/>
    </location>
    <ligand>
        <name>S-adenosyl-L-methionine</name>
        <dbReference type="ChEBI" id="CHEBI:59789"/>
    </ligand>
</feature>
<evidence type="ECO:0000256" key="6">
    <source>
        <dbReference type="HAMAP-Rule" id="MF_01007"/>
    </source>
</evidence>
<reference evidence="8 9" key="1">
    <citation type="journal article" date="2018" name="MBio">
        <title>Insights into the evolution of host association through the isolation and characterization of a novel human periodontal pathobiont, Desulfobulbus oralis.</title>
        <authorList>
            <person name="Cross K.L."/>
            <person name="Chirania P."/>
            <person name="Xiong W."/>
            <person name="Beall C.J."/>
            <person name="Elkins J.G."/>
            <person name="Giannone R.J."/>
            <person name="Griffen A.L."/>
            <person name="Guss A.M."/>
            <person name="Hettich R.L."/>
            <person name="Joshi S.S."/>
            <person name="Mokrzan E.M."/>
            <person name="Martin R.K."/>
            <person name="Zhulin I.B."/>
            <person name="Leys E.J."/>
            <person name="Podar M."/>
        </authorList>
    </citation>
    <scope>NUCLEOTIDE SEQUENCE [LARGE SCALE GENOMIC DNA]</scope>
    <source>
        <strain evidence="8 9">ORNL</strain>
    </source>
</reference>
<dbReference type="KEGG" id="deo:CAY53_01450"/>
<dbReference type="EMBL" id="CP021255">
    <property type="protein sequence ID" value="AVD70316.1"/>
    <property type="molecule type" value="Genomic_DNA"/>
</dbReference>
<accession>A0A2L1GL00</accession>
<dbReference type="Proteomes" id="UP000239867">
    <property type="component" value="Chromosome"/>
</dbReference>
<feature type="compositionally biased region" description="Basic residues" evidence="7">
    <location>
        <begin position="287"/>
        <end position="298"/>
    </location>
</feature>
<keyword evidence="3 6" id="KW-0489">Methyltransferase</keyword>
<dbReference type="OrthoDB" id="9806637at2"/>
<dbReference type="PIRSF" id="PIRSF004486">
    <property type="entry name" value="MraW"/>
    <property type="match status" value="1"/>
</dbReference>
<dbReference type="GO" id="GO:0071424">
    <property type="term" value="F:rRNA (cytosine-N4-)-methyltransferase activity"/>
    <property type="evidence" value="ECO:0007669"/>
    <property type="project" value="UniProtKB-UniRule"/>
</dbReference>
<evidence type="ECO:0000256" key="1">
    <source>
        <dbReference type="ARBA" id="ARBA00010396"/>
    </source>
</evidence>
<dbReference type="Pfam" id="PF01795">
    <property type="entry name" value="Methyltransf_5"/>
    <property type="match status" value="1"/>
</dbReference>
<dbReference type="SUPFAM" id="SSF53335">
    <property type="entry name" value="S-adenosyl-L-methionine-dependent methyltransferases"/>
    <property type="match status" value="1"/>
</dbReference>
<protein>
    <recommendedName>
        <fullName evidence="6">Ribosomal RNA small subunit methyltransferase H</fullName>
        <ecNumber evidence="6">2.1.1.199</ecNumber>
    </recommendedName>
    <alternativeName>
        <fullName evidence="6">16S rRNA m(4)C1402 methyltransferase</fullName>
    </alternativeName>
    <alternativeName>
        <fullName evidence="6">rRNA (cytosine-N(4)-)-methyltransferase RsmH</fullName>
    </alternativeName>
</protein>
<evidence type="ECO:0000256" key="5">
    <source>
        <dbReference type="ARBA" id="ARBA00022691"/>
    </source>
</evidence>
<dbReference type="Gene3D" id="3.40.50.150">
    <property type="entry name" value="Vaccinia Virus protein VP39"/>
    <property type="match status" value="1"/>
</dbReference>
<evidence type="ECO:0000256" key="3">
    <source>
        <dbReference type="ARBA" id="ARBA00022603"/>
    </source>
</evidence>
<organism evidence="8 9">
    <name type="scientific">Desulfobulbus oralis</name>
    <dbReference type="NCBI Taxonomy" id="1986146"/>
    <lineage>
        <taxon>Bacteria</taxon>
        <taxon>Pseudomonadati</taxon>
        <taxon>Thermodesulfobacteriota</taxon>
        <taxon>Desulfobulbia</taxon>
        <taxon>Desulfobulbales</taxon>
        <taxon>Desulfobulbaceae</taxon>
        <taxon>Desulfobulbus</taxon>
    </lineage>
</organism>
<feature type="binding site" evidence="6">
    <location>
        <position position="105"/>
    </location>
    <ligand>
        <name>S-adenosyl-L-methionine</name>
        <dbReference type="ChEBI" id="CHEBI:59789"/>
    </ligand>
</feature>
<dbReference type="RefSeq" id="WP_104935635.1">
    <property type="nucleotide sequence ID" value="NZ_CP021255.1"/>
</dbReference>
<keyword evidence="5 6" id="KW-0949">S-adenosyl-L-methionine</keyword>
<dbReference type="EC" id="2.1.1.199" evidence="6"/>
<dbReference type="NCBIfam" id="TIGR00006">
    <property type="entry name" value="16S rRNA (cytosine(1402)-N(4))-methyltransferase RsmH"/>
    <property type="match status" value="1"/>
</dbReference>
<evidence type="ECO:0000313" key="9">
    <source>
        <dbReference type="Proteomes" id="UP000239867"/>
    </source>
</evidence>